<name>A0A9X1I9F8_9PROT</name>
<dbReference type="RefSeq" id="WP_226602962.1">
    <property type="nucleotide sequence ID" value="NZ_JAJAQI010000001.1"/>
</dbReference>
<keyword evidence="2 5" id="KW-0812">Transmembrane</keyword>
<dbReference type="Pfam" id="PF04191">
    <property type="entry name" value="PEMT"/>
    <property type="match status" value="1"/>
</dbReference>
<protein>
    <submittedName>
        <fullName evidence="6">Isoprenylcysteine carboxylmethyltransferase family protein</fullName>
    </submittedName>
</protein>
<proteinExistence type="predicted"/>
<dbReference type="EMBL" id="JAJAQI010000001">
    <property type="protein sequence ID" value="MCB4820141.1"/>
    <property type="molecule type" value="Genomic_DNA"/>
</dbReference>
<sequence>MLLRLILQTASMLALQGMALLAGAGTARWPAGIAFLAILGTGSLAMGLWLLRRDPALLRERMTLPIHADQPGHDKLLLLALGLLWFAWLHAMGADAAARGFAGLPFALHALGALLLLAGHALIAWTFAANSFASPALRLQRDRGHRVIDTGPYAYVRHPMYAGALPLFLGIPLFLGSPLGLLAVPVFVGLLALRTRWEEQALRQGLPGYAAYAQRVRHRFVPGLW</sequence>
<comment type="subcellular location">
    <subcellularLocation>
        <location evidence="1">Endomembrane system</location>
        <topology evidence="1">Multi-pass membrane protein</topology>
    </subcellularLocation>
</comment>
<dbReference type="AlphaFoldDB" id="A0A9X1I9F8"/>
<comment type="caution">
    <text evidence="6">The sequence shown here is derived from an EMBL/GenBank/DDBJ whole genome shotgun (WGS) entry which is preliminary data.</text>
</comment>
<organism evidence="6 7">
    <name type="scientific">Roseicella aerolata</name>
    <dbReference type="NCBI Taxonomy" id="2883479"/>
    <lineage>
        <taxon>Bacteria</taxon>
        <taxon>Pseudomonadati</taxon>
        <taxon>Pseudomonadota</taxon>
        <taxon>Alphaproteobacteria</taxon>
        <taxon>Acetobacterales</taxon>
        <taxon>Roseomonadaceae</taxon>
        <taxon>Roseicella</taxon>
    </lineage>
</organism>
<keyword evidence="7" id="KW-1185">Reference proteome</keyword>
<keyword evidence="3 5" id="KW-1133">Transmembrane helix</keyword>
<reference evidence="6" key="1">
    <citation type="submission" date="2021-10" db="EMBL/GenBank/DDBJ databases">
        <title>Roseicella aerolatum sp. nov., isolated from aerosols of e-waste dismantling site.</title>
        <authorList>
            <person name="Qin T."/>
        </authorList>
    </citation>
    <scope>NUCLEOTIDE SEQUENCE</scope>
    <source>
        <strain evidence="6">GB24</strain>
    </source>
</reference>
<dbReference type="GO" id="GO:0012505">
    <property type="term" value="C:endomembrane system"/>
    <property type="evidence" value="ECO:0007669"/>
    <property type="project" value="UniProtKB-SubCell"/>
</dbReference>
<feature type="transmembrane region" description="Helical" evidence="5">
    <location>
        <begin position="76"/>
        <end position="94"/>
    </location>
</feature>
<dbReference type="InterPro" id="IPR052527">
    <property type="entry name" value="Metal_cation-efflux_comp"/>
</dbReference>
<evidence type="ECO:0000313" key="6">
    <source>
        <dbReference type="EMBL" id="MCB4820141.1"/>
    </source>
</evidence>
<feature type="transmembrane region" description="Helical" evidence="5">
    <location>
        <begin position="33"/>
        <end position="51"/>
    </location>
</feature>
<keyword evidence="4 5" id="KW-0472">Membrane</keyword>
<accession>A0A9X1I9F8</accession>
<evidence type="ECO:0000313" key="7">
    <source>
        <dbReference type="Proteomes" id="UP001139311"/>
    </source>
</evidence>
<dbReference type="Proteomes" id="UP001139311">
    <property type="component" value="Unassembled WGS sequence"/>
</dbReference>
<evidence type="ECO:0000256" key="2">
    <source>
        <dbReference type="ARBA" id="ARBA00022692"/>
    </source>
</evidence>
<gene>
    <name evidence="6" type="ORF">LHA35_00150</name>
</gene>
<evidence type="ECO:0000256" key="1">
    <source>
        <dbReference type="ARBA" id="ARBA00004127"/>
    </source>
</evidence>
<feature type="transmembrane region" description="Helical" evidence="5">
    <location>
        <begin position="106"/>
        <end position="133"/>
    </location>
</feature>
<evidence type="ECO:0000256" key="4">
    <source>
        <dbReference type="ARBA" id="ARBA00023136"/>
    </source>
</evidence>
<evidence type="ECO:0000256" key="5">
    <source>
        <dbReference type="SAM" id="Phobius"/>
    </source>
</evidence>
<dbReference type="PANTHER" id="PTHR43847">
    <property type="entry name" value="BLL3993 PROTEIN"/>
    <property type="match status" value="1"/>
</dbReference>
<dbReference type="Gene3D" id="1.20.120.1630">
    <property type="match status" value="1"/>
</dbReference>
<dbReference type="PANTHER" id="PTHR43847:SF1">
    <property type="entry name" value="BLL3993 PROTEIN"/>
    <property type="match status" value="1"/>
</dbReference>
<evidence type="ECO:0000256" key="3">
    <source>
        <dbReference type="ARBA" id="ARBA00022989"/>
    </source>
</evidence>
<dbReference type="InterPro" id="IPR007318">
    <property type="entry name" value="Phopholipid_MeTrfase"/>
</dbReference>
<feature type="transmembrane region" description="Helical" evidence="5">
    <location>
        <begin position="167"/>
        <end position="193"/>
    </location>
</feature>